<feature type="region of interest" description="Disordered" evidence="1">
    <location>
        <begin position="1"/>
        <end position="40"/>
    </location>
</feature>
<proteinExistence type="predicted"/>
<protein>
    <submittedName>
        <fullName evidence="3">Zinc finger MYM-type protein 1</fullName>
    </submittedName>
</protein>
<dbReference type="InterPro" id="IPR025398">
    <property type="entry name" value="DUF4371"/>
</dbReference>
<evidence type="ECO:0000313" key="3">
    <source>
        <dbReference type="EMBL" id="RZC11903.1"/>
    </source>
</evidence>
<dbReference type="AlphaFoldDB" id="A0A445KM83"/>
<dbReference type="EMBL" id="QZWG01000005">
    <property type="protein sequence ID" value="RZC11903.1"/>
    <property type="molecule type" value="Genomic_DNA"/>
</dbReference>
<dbReference type="PANTHER" id="PTHR11697:SF230">
    <property type="entry name" value="ZINC FINGER, MYM DOMAIN CONTAINING 1"/>
    <property type="match status" value="1"/>
</dbReference>
<dbReference type="SUPFAM" id="SSF54001">
    <property type="entry name" value="Cysteine proteinases"/>
    <property type="match status" value="1"/>
</dbReference>
<dbReference type="Pfam" id="PF14291">
    <property type="entry name" value="DUF4371"/>
    <property type="match status" value="1"/>
</dbReference>
<dbReference type="SUPFAM" id="SSF53098">
    <property type="entry name" value="Ribonuclease H-like"/>
    <property type="match status" value="1"/>
</dbReference>
<evidence type="ECO:0000313" key="4">
    <source>
        <dbReference type="Proteomes" id="UP000289340"/>
    </source>
</evidence>
<dbReference type="PANTHER" id="PTHR11697">
    <property type="entry name" value="GENERAL TRANSCRIPTION FACTOR 2-RELATED ZINC FINGER PROTEIN"/>
    <property type="match status" value="1"/>
</dbReference>
<reference evidence="3 4" key="1">
    <citation type="submission" date="2018-09" db="EMBL/GenBank/DDBJ databases">
        <title>A high-quality reference genome of wild soybean provides a powerful tool to mine soybean genomes.</title>
        <authorList>
            <person name="Xie M."/>
            <person name="Chung C.Y.L."/>
            <person name="Li M.-W."/>
            <person name="Wong F.-L."/>
            <person name="Chan T.-F."/>
            <person name="Lam H.-M."/>
        </authorList>
    </citation>
    <scope>NUCLEOTIDE SEQUENCE [LARGE SCALE GENOMIC DNA]</scope>
    <source>
        <strain evidence="4">cv. W05</strain>
        <tissue evidence="3">Hypocotyl of etiolated seedlings</tissue>
    </source>
</reference>
<feature type="compositionally biased region" description="Basic and acidic residues" evidence="1">
    <location>
        <begin position="22"/>
        <end position="40"/>
    </location>
</feature>
<dbReference type="InterPro" id="IPR038765">
    <property type="entry name" value="Papain-like_cys_pep_sf"/>
</dbReference>
<evidence type="ECO:0000256" key="1">
    <source>
        <dbReference type="SAM" id="MobiDB-lite"/>
    </source>
</evidence>
<feature type="domain" description="TTF-type" evidence="2">
    <location>
        <begin position="525"/>
        <end position="620"/>
    </location>
</feature>
<organism evidence="3 4">
    <name type="scientific">Glycine soja</name>
    <name type="common">Wild soybean</name>
    <dbReference type="NCBI Taxonomy" id="3848"/>
    <lineage>
        <taxon>Eukaryota</taxon>
        <taxon>Viridiplantae</taxon>
        <taxon>Streptophyta</taxon>
        <taxon>Embryophyta</taxon>
        <taxon>Tracheophyta</taxon>
        <taxon>Spermatophyta</taxon>
        <taxon>Magnoliopsida</taxon>
        <taxon>eudicotyledons</taxon>
        <taxon>Gunneridae</taxon>
        <taxon>Pentapetalae</taxon>
        <taxon>rosids</taxon>
        <taxon>fabids</taxon>
        <taxon>Fabales</taxon>
        <taxon>Fabaceae</taxon>
        <taxon>Papilionoideae</taxon>
        <taxon>50 kb inversion clade</taxon>
        <taxon>NPAAA clade</taxon>
        <taxon>indigoferoid/millettioid clade</taxon>
        <taxon>Phaseoleae</taxon>
        <taxon>Glycine</taxon>
        <taxon>Glycine subgen. Soja</taxon>
    </lineage>
</organism>
<comment type="caution">
    <text evidence="3">The sequence shown here is derived from an EMBL/GenBank/DDBJ whole genome shotgun (WGS) entry which is preliminary data.</text>
</comment>
<dbReference type="InterPro" id="IPR058352">
    <property type="entry name" value="DUF8039"/>
</dbReference>
<dbReference type="InterPro" id="IPR006580">
    <property type="entry name" value="Znf_TTF"/>
</dbReference>
<dbReference type="Gene3D" id="3.40.395.10">
    <property type="entry name" value="Adenoviral Proteinase, Chain A"/>
    <property type="match status" value="1"/>
</dbReference>
<evidence type="ECO:0000259" key="2">
    <source>
        <dbReference type="SMART" id="SM00597"/>
    </source>
</evidence>
<keyword evidence="4" id="KW-1185">Reference proteome</keyword>
<dbReference type="SMART" id="SM00597">
    <property type="entry name" value="ZnF_TTF"/>
    <property type="match status" value="1"/>
</dbReference>
<dbReference type="InterPro" id="IPR055298">
    <property type="entry name" value="AtLOH3-like"/>
</dbReference>
<sequence>MKSQGLVLPPEHLVGPLGPRVSTKESCVDPSRNDPETGDSDRCGLYIEANPACLVALGRVYEGSTVVHNTPLLPGQVKVGVEEVKNPDAPVPIPTYEVSLLGQTIHTFLAWPTHLVKSLSQQVTWDATVFGVFNPDFPLYIKHEDFSEIAHGGQCLSISVLELWILHLTETSMRAGNSNIYGFLEPQSIQRFWQLQFETESYIKSWMHSSKCDVYLGAYLNGRHWQMVVIVPKEHLIVWFCSLHNRPDNYLKGILNSALKGLDDAPQPKSKAHARWIVVKETKSKRFEDDEVDDNSDPRCKYKLFASKIFDEEALVKSDEEEKDDEEGKDVAFVQRWDQTGLILLLMVDDEGSLLMPDILVNIQRAVRRFYWGFFQYGDLYLEGYCTYISGQFLQLPPSPPPPSSSPLCLLFPPSPTPSISSSPRRRRRLLFHNPIAAADMRRFLVDRENIENVNVVQPEAELEPPLNNVVNEFNPNEIVRDLGRRKQINEYAPDIQDQVRRAYILKGPMQPDLSNFPRTQFGSVKRAFSKSWYKNYTWLEYSEIKDAAYCFYCFLFKQPGRAEHFGFEVFTKSGYRDWKHAFQGLKGHVGSHNSLHNSCVKHYNDYNNQRQSVTSKFAKATKESEELYKIRLTCSLDCSRYLIAQGMAFRGHDESSTSLNKGNFREMVDWVKSQNEQVRDAFDRGGKNCKMTCGDIQKELATCCAHEVTKVIMEELGDRQFSVLIDESRDISVKEQMAVMLRFLNDKGNVVERFIALHHVTDTSSKSLKDALYGILDKYTLSISRIRGQGYDGASNMRGEFNGLQRKILDENPYAFYVHCYAHRLQLVVVSVTSSCSSIHDFFEYITLIVNTTSASCKRRDALTEAQHKDILNKLESGEISRGRGLHQSSSLTRPGDTRWGSHHTTLLRLDQMWSSVLKVLSMVDEDGRGPSQAAGLIEKMESFKFAFILRLMLKLFGITNELSNVLQRKDLNIVNAMELVDVVKARLGTMREWLE</sequence>
<dbReference type="Proteomes" id="UP000289340">
    <property type="component" value="Chromosome 5"/>
</dbReference>
<accession>A0A445KM83</accession>
<name>A0A445KM83_GLYSO</name>
<gene>
    <name evidence="3" type="ORF">D0Y65_011910</name>
</gene>
<dbReference type="Pfam" id="PF26133">
    <property type="entry name" value="DUF8039"/>
    <property type="match status" value="1"/>
</dbReference>
<dbReference type="InterPro" id="IPR012337">
    <property type="entry name" value="RNaseH-like_sf"/>
</dbReference>